<protein>
    <recommendedName>
        <fullName evidence="2">Thioredoxin domain-containing protein</fullName>
    </recommendedName>
</protein>
<dbReference type="Gene3D" id="3.40.30.10">
    <property type="entry name" value="Glutaredoxin"/>
    <property type="match status" value="1"/>
</dbReference>
<dbReference type="CDD" id="cd02961">
    <property type="entry name" value="PDI_a_family"/>
    <property type="match status" value="1"/>
</dbReference>
<evidence type="ECO:0000256" key="1">
    <source>
        <dbReference type="SAM" id="MobiDB-lite"/>
    </source>
</evidence>
<accession>A0ABN9TXU5</accession>
<keyword evidence="4" id="KW-1185">Reference proteome</keyword>
<comment type="caution">
    <text evidence="3">The sequence shown here is derived from an EMBL/GenBank/DDBJ whole genome shotgun (WGS) entry which is preliminary data.</text>
</comment>
<dbReference type="SUPFAM" id="SSF52833">
    <property type="entry name" value="Thioredoxin-like"/>
    <property type="match status" value="1"/>
</dbReference>
<feature type="domain" description="Thioredoxin" evidence="2">
    <location>
        <begin position="3"/>
        <end position="58"/>
    </location>
</feature>
<feature type="compositionally biased region" description="Polar residues" evidence="1">
    <location>
        <begin position="138"/>
        <end position="147"/>
    </location>
</feature>
<dbReference type="Proteomes" id="UP001189429">
    <property type="component" value="Unassembled WGS sequence"/>
</dbReference>
<dbReference type="PROSITE" id="PS00194">
    <property type="entry name" value="THIOREDOXIN_1"/>
    <property type="match status" value="1"/>
</dbReference>
<name>A0ABN9TXU5_9DINO</name>
<feature type="region of interest" description="Disordered" evidence="1">
    <location>
        <begin position="106"/>
        <end position="147"/>
    </location>
</feature>
<organism evidence="3 4">
    <name type="scientific">Prorocentrum cordatum</name>
    <dbReference type="NCBI Taxonomy" id="2364126"/>
    <lineage>
        <taxon>Eukaryota</taxon>
        <taxon>Sar</taxon>
        <taxon>Alveolata</taxon>
        <taxon>Dinophyceae</taxon>
        <taxon>Prorocentrales</taxon>
        <taxon>Prorocentraceae</taxon>
        <taxon>Prorocentrum</taxon>
    </lineage>
</organism>
<proteinExistence type="predicted"/>
<dbReference type="Pfam" id="PF00085">
    <property type="entry name" value="Thioredoxin"/>
    <property type="match status" value="1"/>
</dbReference>
<dbReference type="EMBL" id="CAUYUJ010015194">
    <property type="protein sequence ID" value="CAK0850971.1"/>
    <property type="molecule type" value="Genomic_DNA"/>
</dbReference>
<reference evidence="3" key="1">
    <citation type="submission" date="2023-10" db="EMBL/GenBank/DDBJ databases">
        <authorList>
            <person name="Chen Y."/>
            <person name="Shah S."/>
            <person name="Dougan E. K."/>
            <person name="Thang M."/>
            <person name="Chan C."/>
        </authorList>
    </citation>
    <scope>NUCLEOTIDE SEQUENCE [LARGE SCALE GENOMIC DNA]</scope>
</reference>
<dbReference type="InterPro" id="IPR036249">
    <property type="entry name" value="Thioredoxin-like_sf"/>
</dbReference>
<gene>
    <name evidence="3" type="ORF">PCOR1329_LOCUS43245</name>
</gene>
<dbReference type="InterPro" id="IPR013766">
    <property type="entry name" value="Thioredoxin_domain"/>
</dbReference>
<sequence length="147" mass="17119">MVIDAHDYTFVNFYADWCPHCRAFGPTWTSFEEKLNSAEEPVVDADGMKANVRVLKINCVDFEDCLVGKELRVGLDRMRVEGVHLAFPKRCHPCWRRIPRARKREFRSKYGESKRQARGFRRPPGATGPKHQLRRSLLLTTPWSSEK</sequence>
<evidence type="ECO:0000259" key="2">
    <source>
        <dbReference type="Pfam" id="PF00085"/>
    </source>
</evidence>
<evidence type="ECO:0000313" key="3">
    <source>
        <dbReference type="EMBL" id="CAK0850971.1"/>
    </source>
</evidence>
<evidence type="ECO:0000313" key="4">
    <source>
        <dbReference type="Proteomes" id="UP001189429"/>
    </source>
</evidence>
<dbReference type="InterPro" id="IPR017937">
    <property type="entry name" value="Thioredoxin_CS"/>
</dbReference>